<evidence type="ECO:0000259" key="3">
    <source>
        <dbReference type="Pfam" id="PF03914"/>
    </source>
</evidence>
<name>A0ABR1FCP5_9ASCO</name>
<sequence>MPDAAVNKKKVKRSLTSDVSDSPLLKKSRSEKATMKKSAAILEPSPEVILELEKQISSSTEHYNNLVYLLHYMKNDDPQIALLSATALFRSFAKMMAAGLLSPVKKSLVGTAQETVALWLKEKYKEFKTDLVLLLAAEDAEAAYTSLTILIRIAKEESTYLSPNKGEYHFAKTLLKRITSALLNLSSDDLLLEFVEQYVDKYHDIRYHFLNSACMVAVEQAEDQTAEEQSLFTANLLSALTTLSSFPIDSSELTEFLVDVPSEAKTPVKKLSSQRGALQDCWLAILKRPLTVEQYKYILQVMHKKIVPNINKPQLLMDFLTDSYDTGGVVSLLSLNALFLLMQKYNLDYPNFYTKLYALLDRNILHVKHRSRFFRLLDLFLSSTHLPAALVASFVKRLSRLALSAPPSAIVIIVPFTYNLLKRHNTCNLLLQRTDFTDADAKKYGLNDPFNDEETDPNHTGALESSLWELATLQDHYHPNVGTLAKILSEPFYKPSYNIEDFMDHSYGTMLDAEFVKTIRKAPAVEFELVSNVFGGTDSKAYLSGWEL</sequence>
<proteinExistence type="inferred from homology"/>
<evidence type="ECO:0000313" key="4">
    <source>
        <dbReference type="EMBL" id="KAK7207522.1"/>
    </source>
</evidence>
<comment type="similarity">
    <text evidence="1">Belongs to the CBF/MAK21 family.</text>
</comment>
<dbReference type="Pfam" id="PF03914">
    <property type="entry name" value="CBF"/>
    <property type="match status" value="1"/>
</dbReference>
<dbReference type="EMBL" id="JBBJBU010000001">
    <property type="protein sequence ID" value="KAK7207522.1"/>
    <property type="molecule type" value="Genomic_DNA"/>
</dbReference>
<dbReference type="InterPro" id="IPR027193">
    <property type="entry name" value="Noc4"/>
</dbReference>
<feature type="domain" description="CCAAT-binding factor" evidence="3">
    <location>
        <begin position="331"/>
        <end position="485"/>
    </location>
</feature>
<evidence type="ECO:0000256" key="1">
    <source>
        <dbReference type="ARBA" id="ARBA00007797"/>
    </source>
</evidence>
<dbReference type="RefSeq" id="XP_064770555.1">
    <property type="nucleotide sequence ID" value="XM_064913905.1"/>
</dbReference>
<keyword evidence="5" id="KW-1185">Reference proteome</keyword>
<protein>
    <submittedName>
        <fullName evidence="4">Nucleolar complex protein</fullName>
    </submittedName>
</protein>
<dbReference type="PANTHER" id="PTHR12455:SF0">
    <property type="entry name" value="NUCLEOLAR COMPLEX PROTEIN 4 HOMOLOG"/>
    <property type="match status" value="1"/>
</dbReference>
<dbReference type="InterPro" id="IPR005612">
    <property type="entry name" value="CCAAT-binding_factor"/>
</dbReference>
<accession>A0ABR1FCP5</accession>
<evidence type="ECO:0000256" key="2">
    <source>
        <dbReference type="SAM" id="MobiDB-lite"/>
    </source>
</evidence>
<evidence type="ECO:0000313" key="5">
    <source>
        <dbReference type="Proteomes" id="UP001498771"/>
    </source>
</evidence>
<feature type="region of interest" description="Disordered" evidence="2">
    <location>
        <begin position="1"/>
        <end position="32"/>
    </location>
</feature>
<dbReference type="Proteomes" id="UP001498771">
    <property type="component" value="Unassembled WGS sequence"/>
</dbReference>
<organism evidence="4 5">
    <name type="scientific">Myxozyma melibiosi</name>
    <dbReference type="NCBI Taxonomy" id="54550"/>
    <lineage>
        <taxon>Eukaryota</taxon>
        <taxon>Fungi</taxon>
        <taxon>Dikarya</taxon>
        <taxon>Ascomycota</taxon>
        <taxon>Saccharomycotina</taxon>
        <taxon>Lipomycetes</taxon>
        <taxon>Lipomycetales</taxon>
        <taxon>Lipomycetaceae</taxon>
        <taxon>Myxozyma</taxon>
    </lineage>
</organism>
<reference evidence="4 5" key="1">
    <citation type="submission" date="2024-03" db="EMBL/GenBank/DDBJ databases">
        <title>Genome-scale model development and genomic sequencing of the oleaginous clade Lipomyces.</title>
        <authorList>
            <consortium name="Lawrence Berkeley National Laboratory"/>
            <person name="Czajka J.J."/>
            <person name="Han Y."/>
            <person name="Kim J."/>
            <person name="Mondo S.J."/>
            <person name="Hofstad B.A."/>
            <person name="Robles A."/>
            <person name="Haridas S."/>
            <person name="Riley R."/>
            <person name="LaButti K."/>
            <person name="Pangilinan J."/>
            <person name="Andreopoulos W."/>
            <person name="Lipzen A."/>
            <person name="Yan J."/>
            <person name="Wang M."/>
            <person name="Ng V."/>
            <person name="Grigoriev I.V."/>
            <person name="Spatafora J.W."/>
            <person name="Magnuson J.K."/>
            <person name="Baker S.E."/>
            <person name="Pomraning K.R."/>
        </authorList>
    </citation>
    <scope>NUCLEOTIDE SEQUENCE [LARGE SCALE GENOMIC DNA]</scope>
    <source>
        <strain evidence="4 5">Phaff 52-87</strain>
    </source>
</reference>
<dbReference type="PANTHER" id="PTHR12455">
    <property type="entry name" value="NUCLEOLAR COMPLEX PROTEIN 4"/>
    <property type="match status" value="1"/>
</dbReference>
<dbReference type="GeneID" id="90039417"/>
<comment type="caution">
    <text evidence="4">The sequence shown here is derived from an EMBL/GenBank/DDBJ whole genome shotgun (WGS) entry which is preliminary data.</text>
</comment>
<gene>
    <name evidence="4" type="ORF">BZA70DRAFT_286877</name>
</gene>